<evidence type="ECO:0000256" key="1">
    <source>
        <dbReference type="SAM" id="SignalP"/>
    </source>
</evidence>
<evidence type="ECO:0000313" key="3">
    <source>
        <dbReference type="Proteomes" id="UP001151532"/>
    </source>
</evidence>
<keyword evidence="3" id="KW-1185">Reference proteome</keyword>
<gene>
    <name evidence="2" type="ORF">OIU79_028262</name>
</gene>
<reference evidence="2" key="1">
    <citation type="submission" date="2022-11" db="EMBL/GenBank/DDBJ databases">
        <authorList>
            <person name="Hyden B.L."/>
            <person name="Feng K."/>
            <person name="Yates T."/>
            <person name="Jawdy S."/>
            <person name="Smart L.B."/>
            <person name="Muchero W."/>
        </authorList>
    </citation>
    <scope>NUCLEOTIDE SEQUENCE</scope>
    <source>
        <tissue evidence="2">Shoot tip</tissue>
    </source>
</reference>
<evidence type="ECO:0000313" key="2">
    <source>
        <dbReference type="EMBL" id="KAJ6755815.1"/>
    </source>
</evidence>
<organism evidence="2 3">
    <name type="scientific">Salix purpurea</name>
    <name type="common">Purple osier willow</name>
    <dbReference type="NCBI Taxonomy" id="77065"/>
    <lineage>
        <taxon>Eukaryota</taxon>
        <taxon>Viridiplantae</taxon>
        <taxon>Streptophyta</taxon>
        <taxon>Embryophyta</taxon>
        <taxon>Tracheophyta</taxon>
        <taxon>Spermatophyta</taxon>
        <taxon>Magnoliopsida</taxon>
        <taxon>eudicotyledons</taxon>
        <taxon>Gunneridae</taxon>
        <taxon>Pentapetalae</taxon>
        <taxon>rosids</taxon>
        <taxon>fabids</taxon>
        <taxon>Malpighiales</taxon>
        <taxon>Salicaceae</taxon>
        <taxon>Saliceae</taxon>
        <taxon>Salix</taxon>
    </lineage>
</organism>
<protein>
    <recommendedName>
        <fullName evidence="4">Secreted protein</fullName>
    </recommendedName>
</protein>
<dbReference type="EMBL" id="JAPFFK010000007">
    <property type="protein sequence ID" value="KAJ6755815.1"/>
    <property type="molecule type" value="Genomic_DNA"/>
</dbReference>
<feature type="signal peptide" evidence="1">
    <location>
        <begin position="1"/>
        <end position="18"/>
    </location>
</feature>
<comment type="caution">
    <text evidence="2">The sequence shown here is derived from an EMBL/GenBank/DDBJ whole genome shotgun (WGS) entry which is preliminary data.</text>
</comment>
<dbReference type="AlphaFoldDB" id="A0A9Q0VYH7"/>
<evidence type="ECO:0008006" key="4">
    <source>
        <dbReference type="Google" id="ProtNLM"/>
    </source>
</evidence>
<dbReference type="Proteomes" id="UP001151532">
    <property type="component" value="Chromosome 16"/>
</dbReference>
<accession>A0A9Q0VYH7</accession>
<name>A0A9Q0VYH7_SALPP</name>
<feature type="chain" id="PRO_5040270668" description="Secreted protein" evidence="1">
    <location>
        <begin position="19"/>
        <end position="79"/>
    </location>
</feature>
<keyword evidence="1" id="KW-0732">Signal</keyword>
<sequence length="79" mass="9218">MGFWAFLEGILLFANSMAILNEDRFPCSKGMDTVRTPRKHKKFTQGADYWARTCLPIHETTAYTSKHHRYHSEAVLWLS</sequence>
<reference evidence="2" key="2">
    <citation type="journal article" date="2023" name="Int. J. Mol. Sci.">
        <title>De Novo Assembly and Annotation of 11 Diverse Shrub Willow (Salix) Genomes Reveals Novel Gene Organization in Sex-Linked Regions.</title>
        <authorList>
            <person name="Hyden B."/>
            <person name="Feng K."/>
            <person name="Yates T.B."/>
            <person name="Jawdy S."/>
            <person name="Cereghino C."/>
            <person name="Smart L.B."/>
            <person name="Muchero W."/>
        </authorList>
    </citation>
    <scope>NUCLEOTIDE SEQUENCE</scope>
    <source>
        <tissue evidence="2">Shoot tip</tissue>
    </source>
</reference>
<dbReference type="OrthoDB" id="15356at2759"/>
<proteinExistence type="predicted"/>